<feature type="compositionally biased region" description="Low complexity" evidence="4">
    <location>
        <begin position="159"/>
        <end position="170"/>
    </location>
</feature>
<comment type="caution">
    <text evidence="6">The sequence shown here is derived from an EMBL/GenBank/DDBJ whole genome shotgun (WGS) entry which is preliminary data.</text>
</comment>
<dbReference type="PANTHER" id="PTHR30349:SF77">
    <property type="entry name" value="TYROSINE RECOMBINASE XERC"/>
    <property type="match status" value="1"/>
</dbReference>
<evidence type="ECO:0000256" key="1">
    <source>
        <dbReference type="ARBA" id="ARBA00004496"/>
    </source>
</evidence>
<feature type="domain" description="Tyr recombinase" evidence="5">
    <location>
        <begin position="1"/>
        <end position="167"/>
    </location>
</feature>
<protein>
    <submittedName>
        <fullName evidence="6">Phage integrase family protein</fullName>
    </submittedName>
</protein>
<dbReference type="Proteomes" id="UP000295818">
    <property type="component" value="Unassembled WGS sequence"/>
</dbReference>
<feature type="region of interest" description="Disordered" evidence="4">
    <location>
        <begin position="123"/>
        <end position="187"/>
    </location>
</feature>
<evidence type="ECO:0000313" key="7">
    <source>
        <dbReference type="Proteomes" id="UP000295818"/>
    </source>
</evidence>
<gene>
    <name evidence="6" type="ORF">EV644_13914</name>
</gene>
<dbReference type="InterPro" id="IPR002104">
    <property type="entry name" value="Integrase_catalytic"/>
</dbReference>
<keyword evidence="7" id="KW-1185">Reference proteome</keyword>
<proteinExistence type="predicted"/>
<organism evidence="6 7">
    <name type="scientific">Kribbella orskensis</name>
    <dbReference type="NCBI Taxonomy" id="2512216"/>
    <lineage>
        <taxon>Bacteria</taxon>
        <taxon>Bacillati</taxon>
        <taxon>Actinomycetota</taxon>
        <taxon>Actinomycetes</taxon>
        <taxon>Propionibacteriales</taxon>
        <taxon>Kribbellaceae</taxon>
        <taxon>Kribbella</taxon>
    </lineage>
</organism>
<name>A0ABY2B6S5_9ACTN</name>
<dbReference type="InterPro" id="IPR011010">
    <property type="entry name" value="DNA_brk_join_enz"/>
</dbReference>
<dbReference type="RefSeq" id="WP_132197115.1">
    <property type="nucleotide sequence ID" value="NZ_SLWM01000039.1"/>
</dbReference>
<dbReference type="EMBL" id="SLWM01000039">
    <property type="protein sequence ID" value="TCO09547.1"/>
    <property type="molecule type" value="Genomic_DNA"/>
</dbReference>
<dbReference type="InterPro" id="IPR050090">
    <property type="entry name" value="Tyrosine_recombinase_XerCD"/>
</dbReference>
<evidence type="ECO:0000256" key="2">
    <source>
        <dbReference type="ARBA" id="ARBA00022908"/>
    </source>
</evidence>
<comment type="subcellular location">
    <subcellularLocation>
        <location evidence="1">Cytoplasm</location>
    </subcellularLocation>
</comment>
<dbReference type="InterPro" id="IPR013762">
    <property type="entry name" value="Integrase-like_cat_sf"/>
</dbReference>
<evidence type="ECO:0000313" key="6">
    <source>
        <dbReference type="EMBL" id="TCO09547.1"/>
    </source>
</evidence>
<reference evidence="6 7" key="1">
    <citation type="journal article" date="2015" name="Stand. Genomic Sci.">
        <title>Genomic Encyclopedia of Bacterial and Archaeal Type Strains, Phase III: the genomes of soil and plant-associated and newly described type strains.</title>
        <authorList>
            <person name="Whitman W.B."/>
            <person name="Woyke T."/>
            <person name="Klenk H.P."/>
            <person name="Zhou Y."/>
            <person name="Lilburn T.G."/>
            <person name="Beck B.J."/>
            <person name="De Vos P."/>
            <person name="Vandamme P."/>
            <person name="Eisen J.A."/>
            <person name="Garrity G."/>
            <person name="Hugenholtz P."/>
            <person name="Kyrpides N.C."/>
        </authorList>
    </citation>
    <scope>NUCLEOTIDE SEQUENCE [LARGE SCALE GENOMIC DNA]</scope>
    <source>
        <strain evidence="6 7">VKM Ac-2538</strain>
    </source>
</reference>
<dbReference type="SUPFAM" id="SSF56349">
    <property type="entry name" value="DNA breaking-rejoining enzymes"/>
    <property type="match status" value="1"/>
</dbReference>
<dbReference type="PROSITE" id="PS51898">
    <property type="entry name" value="TYR_RECOMBINASE"/>
    <property type="match status" value="1"/>
</dbReference>
<dbReference type="Gene3D" id="1.10.443.10">
    <property type="entry name" value="Intergrase catalytic core"/>
    <property type="match status" value="1"/>
</dbReference>
<accession>A0ABY2B6S5</accession>
<sequence length="187" mass="19968">MERAAARRGVRDRAIVAVLLYAGARVEECERLDAQDVTLTARTGHIRLLGKGDEVRTVPLPPVAREHLAAWLGERGTHDGPMWTGQRGRLTISGITQVVLAVGDDAGIPGLRPHRLRHTYATVSAKAAPTPPRSKHSSARPPSRPPHGTSAQAVPNGPPSSTASSSNPTKSPHRNGWTAITPPDRTH</sequence>
<dbReference type="Pfam" id="PF00589">
    <property type="entry name" value="Phage_integrase"/>
    <property type="match status" value="1"/>
</dbReference>
<keyword evidence="2" id="KW-0229">DNA integration</keyword>
<dbReference type="PANTHER" id="PTHR30349">
    <property type="entry name" value="PHAGE INTEGRASE-RELATED"/>
    <property type="match status" value="1"/>
</dbReference>
<evidence type="ECO:0000256" key="4">
    <source>
        <dbReference type="SAM" id="MobiDB-lite"/>
    </source>
</evidence>
<evidence type="ECO:0000259" key="5">
    <source>
        <dbReference type="PROSITE" id="PS51898"/>
    </source>
</evidence>
<keyword evidence="3" id="KW-0233">DNA recombination</keyword>
<evidence type="ECO:0000256" key="3">
    <source>
        <dbReference type="ARBA" id="ARBA00023172"/>
    </source>
</evidence>